<proteinExistence type="predicted"/>
<name>A0A0V1DUF6_TRIPS</name>
<sequence length="85" mass="9280">MELRLWSSCLRGHASHLGPSHHSSPFASFITSMPRLNQSAGLSFLGSLQDSGSTNCWISSSRFRKNAFQRLAADLTQARATSLSL</sequence>
<gene>
    <name evidence="1" type="ORF">T4A_1909</name>
</gene>
<reference evidence="1 2" key="1">
    <citation type="submission" date="2015-01" db="EMBL/GenBank/DDBJ databases">
        <title>Evolution of Trichinella species and genotypes.</title>
        <authorList>
            <person name="Korhonen P.K."/>
            <person name="Edoardo P."/>
            <person name="Giuseppe L.R."/>
            <person name="Gasser R.B."/>
        </authorList>
    </citation>
    <scope>NUCLEOTIDE SEQUENCE [LARGE SCALE GENOMIC DNA]</scope>
    <source>
        <strain evidence="1">ISS13</strain>
    </source>
</reference>
<dbReference type="Proteomes" id="UP000054632">
    <property type="component" value="Unassembled WGS sequence"/>
</dbReference>
<evidence type="ECO:0000313" key="2">
    <source>
        <dbReference type="Proteomes" id="UP000054632"/>
    </source>
</evidence>
<accession>A0A0V1DUF6</accession>
<dbReference type="EMBL" id="JYDR01000230">
    <property type="protein sequence ID" value="KRY65115.1"/>
    <property type="molecule type" value="Genomic_DNA"/>
</dbReference>
<protein>
    <submittedName>
        <fullName evidence="1">Uncharacterized protein</fullName>
    </submittedName>
</protein>
<dbReference type="AlphaFoldDB" id="A0A0V1DUF6"/>
<comment type="caution">
    <text evidence="1">The sequence shown here is derived from an EMBL/GenBank/DDBJ whole genome shotgun (WGS) entry which is preliminary data.</text>
</comment>
<evidence type="ECO:0000313" key="1">
    <source>
        <dbReference type="EMBL" id="KRY65115.1"/>
    </source>
</evidence>
<organism evidence="1 2">
    <name type="scientific">Trichinella pseudospiralis</name>
    <name type="common">Parasitic roundworm</name>
    <dbReference type="NCBI Taxonomy" id="6337"/>
    <lineage>
        <taxon>Eukaryota</taxon>
        <taxon>Metazoa</taxon>
        <taxon>Ecdysozoa</taxon>
        <taxon>Nematoda</taxon>
        <taxon>Enoplea</taxon>
        <taxon>Dorylaimia</taxon>
        <taxon>Trichinellida</taxon>
        <taxon>Trichinellidae</taxon>
        <taxon>Trichinella</taxon>
    </lineage>
</organism>